<reference evidence="2 3" key="1">
    <citation type="submission" date="2020-08" db="EMBL/GenBank/DDBJ databases">
        <title>Sequencing the genomes of 1000 actinobacteria strains.</title>
        <authorList>
            <person name="Klenk H.-P."/>
        </authorList>
    </citation>
    <scope>NUCLEOTIDE SEQUENCE [LARGE SCALE GENOMIC DNA]</scope>
    <source>
        <strain evidence="2 3">DSM 23889</strain>
    </source>
</reference>
<dbReference type="SMART" id="SM00318">
    <property type="entry name" value="SNc"/>
    <property type="match status" value="1"/>
</dbReference>
<dbReference type="SUPFAM" id="SSF50199">
    <property type="entry name" value="Staphylococcal nuclease"/>
    <property type="match status" value="1"/>
</dbReference>
<protein>
    <submittedName>
        <fullName evidence="2">Micrococcal nuclease</fullName>
        <ecNumber evidence="2">3.1.31.1</ecNumber>
    </submittedName>
</protein>
<dbReference type="Pfam" id="PF00565">
    <property type="entry name" value="SNase"/>
    <property type="match status" value="1"/>
</dbReference>
<dbReference type="GO" id="GO:0003676">
    <property type="term" value="F:nucleic acid binding"/>
    <property type="evidence" value="ECO:0007669"/>
    <property type="project" value="InterPro"/>
</dbReference>
<dbReference type="AlphaFoldDB" id="A0A840XLX1"/>
<dbReference type="RefSeq" id="WP_153983076.1">
    <property type="nucleotide sequence ID" value="NZ_BAAANZ010000021.1"/>
</dbReference>
<dbReference type="OrthoDB" id="5241375at2"/>
<organism evidence="2 3">
    <name type="scientific">Microcella frigidaquae</name>
    <dbReference type="NCBI Taxonomy" id="424758"/>
    <lineage>
        <taxon>Bacteria</taxon>
        <taxon>Bacillati</taxon>
        <taxon>Actinomycetota</taxon>
        <taxon>Actinomycetes</taxon>
        <taxon>Micrococcales</taxon>
        <taxon>Microbacteriaceae</taxon>
        <taxon>Microcella</taxon>
    </lineage>
</organism>
<accession>A0A840XLX1</accession>
<feature type="domain" description="TNase-like" evidence="1">
    <location>
        <begin position="52"/>
        <end position="182"/>
    </location>
</feature>
<proteinExistence type="predicted"/>
<dbReference type="EC" id="3.1.31.1" evidence="2"/>
<gene>
    <name evidence="2" type="ORF">BJ959_001333</name>
</gene>
<sequence length="183" mass="19502">MLSVLRPIARPLVVVGLIGLIGSVDGCLDSGTRGEAGYGPGDGFEGPTGVALDGTGTVAAITDGDTLRLEVEGQELRVRLIGVDTPEVYPDVECFGPEATDALTALAPPGSTLGYTYDRDERDQYDRELMYLFTQDGILINYELVAQGAGTAVLFEPNDRYWSDLQAAERAAQRDGLGLWGQC</sequence>
<keyword evidence="2" id="KW-0378">Hydrolase</keyword>
<dbReference type="InterPro" id="IPR035437">
    <property type="entry name" value="SNase_OB-fold_sf"/>
</dbReference>
<dbReference type="Proteomes" id="UP000552883">
    <property type="component" value="Unassembled WGS sequence"/>
</dbReference>
<name>A0A840XLX1_9MICO</name>
<evidence type="ECO:0000313" key="2">
    <source>
        <dbReference type="EMBL" id="MBB5617837.1"/>
    </source>
</evidence>
<keyword evidence="3" id="KW-1185">Reference proteome</keyword>
<dbReference type="GO" id="GO:1990599">
    <property type="term" value="F:3' overhang single-stranded DNA endodeoxyribonuclease activity"/>
    <property type="evidence" value="ECO:0007669"/>
    <property type="project" value="UniProtKB-EC"/>
</dbReference>
<dbReference type="Gene3D" id="2.40.50.90">
    <property type="match status" value="1"/>
</dbReference>
<dbReference type="EMBL" id="JACHBS010000001">
    <property type="protein sequence ID" value="MBB5617837.1"/>
    <property type="molecule type" value="Genomic_DNA"/>
</dbReference>
<dbReference type="InterPro" id="IPR016071">
    <property type="entry name" value="Staphylococal_nuclease_OB-fold"/>
</dbReference>
<dbReference type="InterPro" id="IPR002071">
    <property type="entry name" value="Thermonucl_AS"/>
</dbReference>
<evidence type="ECO:0000259" key="1">
    <source>
        <dbReference type="PROSITE" id="PS50830"/>
    </source>
</evidence>
<comment type="caution">
    <text evidence="2">The sequence shown here is derived from an EMBL/GenBank/DDBJ whole genome shotgun (WGS) entry which is preliminary data.</text>
</comment>
<dbReference type="PROSITE" id="PS50830">
    <property type="entry name" value="TNASE_3"/>
    <property type="match status" value="1"/>
</dbReference>
<evidence type="ECO:0000313" key="3">
    <source>
        <dbReference type="Proteomes" id="UP000552883"/>
    </source>
</evidence>
<dbReference type="PROSITE" id="PS01123">
    <property type="entry name" value="TNASE_1"/>
    <property type="match status" value="1"/>
</dbReference>